<evidence type="ECO:0000313" key="6">
    <source>
        <dbReference type="Proteomes" id="UP001223520"/>
    </source>
</evidence>
<keyword evidence="1" id="KW-0540">Nuclease</keyword>
<evidence type="ECO:0000313" key="5">
    <source>
        <dbReference type="EMBL" id="WGV29110.1"/>
    </source>
</evidence>
<dbReference type="RefSeq" id="WP_281486306.1">
    <property type="nucleotide sequence ID" value="NZ_CP124544.1"/>
</dbReference>
<dbReference type="Gene3D" id="2.40.50.90">
    <property type="match status" value="1"/>
</dbReference>
<dbReference type="PANTHER" id="PTHR12302">
    <property type="entry name" value="EBNA2 BINDING PROTEIN P100"/>
    <property type="match status" value="1"/>
</dbReference>
<organism evidence="5 6">
    <name type="scientific">Halotia branconii CENA392</name>
    <dbReference type="NCBI Taxonomy" id="1539056"/>
    <lineage>
        <taxon>Bacteria</taxon>
        <taxon>Bacillati</taxon>
        <taxon>Cyanobacteriota</taxon>
        <taxon>Cyanophyceae</taxon>
        <taxon>Nostocales</taxon>
        <taxon>Nodulariaceae</taxon>
        <taxon>Halotia</taxon>
    </lineage>
</organism>
<dbReference type="SUPFAM" id="SSF50199">
    <property type="entry name" value="Staphylococcal nuclease"/>
    <property type="match status" value="1"/>
</dbReference>
<proteinExistence type="predicted"/>
<keyword evidence="5" id="KW-0614">Plasmid</keyword>
<evidence type="ECO:0000259" key="4">
    <source>
        <dbReference type="PROSITE" id="PS50830"/>
    </source>
</evidence>
<sequence length="160" mass="17237">MKPLIILGILAGATTVAILTFPIINTQPISLTEEWIVREVIDGSTITVGQTDGSQMKVRLCGIDTPSGQLLGNKAKEKLRSLVVSADNEVMIIPVETDRDGYTVAEVMAYGKDEVDISFQEELLKSGLAKTRNSGVECPNQLAFGNAQKIAIASKTGMWK</sequence>
<geneLocation type="plasmid" evidence="5 6">
    <name>unnamed1</name>
</geneLocation>
<accession>A0AAJ6NYJ0</accession>
<reference evidence="5 6" key="1">
    <citation type="journal article" date="2023" name="Limnol Oceanogr Lett">
        <title>Environmental adaptations by the intertidal Antarctic cyanobacterium Halotia branconii CENA392 as revealed using long-read genome sequencing.</title>
        <authorList>
            <person name="Dextro R.B."/>
            <person name="Delbaje E."/>
            <person name="Freitas P.N.N."/>
            <person name="Geraldes V."/>
            <person name="Pinto E."/>
            <person name="Long P.F."/>
            <person name="Fiore M.F."/>
        </authorList>
    </citation>
    <scope>NUCLEOTIDE SEQUENCE [LARGE SCALE GENOMIC DNA]</scope>
    <source>
        <strain evidence="5 6">CENA392</strain>
        <plasmid evidence="5 6">unnamed1</plasmid>
    </source>
</reference>
<keyword evidence="3" id="KW-0378">Hydrolase</keyword>
<dbReference type="GO" id="GO:0004519">
    <property type="term" value="F:endonuclease activity"/>
    <property type="evidence" value="ECO:0007669"/>
    <property type="project" value="UniProtKB-KW"/>
</dbReference>
<keyword evidence="6" id="KW-1185">Reference proteome</keyword>
<evidence type="ECO:0000256" key="2">
    <source>
        <dbReference type="ARBA" id="ARBA00022759"/>
    </source>
</evidence>
<dbReference type="SMART" id="SM00318">
    <property type="entry name" value="SNc"/>
    <property type="match status" value="1"/>
</dbReference>
<dbReference type="PANTHER" id="PTHR12302:SF3">
    <property type="entry name" value="SERINE_THREONINE-PROTEIN KINASE 31"/>
    <property type="match status" value="1"/>
</dbReference>
<evidence type="ECO:0000256" key="3">
    <source>
        <dbReference type="ARBA" id="ARBA00022801"/>
    </source>
</evidence>
<dbReference type="InterPro" id="IPR035437">
    <property type="entry name" value="SNase_OB-fold_sf"/>
</dbReference>
<dbReference type="Pfam" id="PF00565">
    <property type="entry name" value="SNase"/>
    <property type="match status" value="1"/>
</dbReference>
<dbReference type="PROSITE" id="PS50830">
    <property type="entry name" value="TNASE_3"/>
    <property type="match status" value="1"/>
</dbReference>
<dbReference type="AlphaFoldDB" id="A0AAJ6NYJ0"/>
<evidence type="ECO:0000256" key="1">
    <source>
        <dbReference type="ARBA" id="ARBA00022722"/>
    </source>
</evidence>
<dbReference type="KEGG" id="hbq:QI031_30360"/>
<gene>
    <name evidence="5" type="ORF">QI031_30360</name>
</gene>
<dbReference type="Proteomes" id="UP001223520">
    <property type="component" value="Plasmid unnamed1"/>
</dbReference>
<protein>
    <submittedName>
        <fullName evidence="5">Thermonuclease family protein</fullName>
    </submittedName>
</protein>
<dbReference type="InterPro" id="IPR016071">
    <property type="entry name" value="Staphylococal_nuclease_OB-fold"/>
</dbReference>
<dbReference type="EMBL" id="CP124544">
    <property type="protein sequence ID" value="WGV29110.1"/>
    <property type="molecule type" value="Genomic_DNA"/>
</dbReference>
<name>A0AAJ6NYJ0_9CYAN</name>
<keyword evidence="2" id="KW-0255">Endonuclease</keyword>
<feature type="domain" description="TNase-like" evidence="4">
    <location>
        <begin position="31"/>
        <end position="160"/>
    </location>
</feature>
<dbReference type="GO" id="GO:0016787">
    <property type="term" value="F:hydrolase activity"/>
    <property type="evidence" value="ECO:0007669"/>
    <property type="project" value="UniProtKB-KW"/>
</dbReference>